<keyword evidence="2" id="KW-1133">Transmembrane helix</keyword>
<dbReference type="RefSeq" id="WP_344663710.1">
    <property type="nucleotide sequence ID" value="NZ_BAAAQN010000002.1"/>
</dbReference>
<reference evidence="3 4" key="1">
    <citation type="journal article" date="2019" name="Int. J. Syst. Evol. Microbiol.">
        <title>The Global Catalogue of Microorganisms (GCM) 10K type strain sequencing project: providing services to taxonomists for standard genome sequencing and annotation.</title>
        <authorList>
            <consortium name="The Broad Institute Genomics Platform"/>
            <consortium name="The Broad Institute Genome Sequencing Center for Infectious Disease"/>
            <person name="Wu L."/>
            <person name="Ma J."/>
        </authorList>
    </citation>
    <scope>NUCLEOTIDE SEQUENCE [LARGE SCALE GENOMIC DNA]</scope>
    <source>
        <strain evidence="3 4">JCM 16014</strain>
    </source>
</reference>
<accession>A0ABN2TKL3</accession>
<keyword evidence="4" id="KW-1185">Reference proteome</keyword>
<evidence type="ECO:0008006" key="5">
    <source>
        <dbReference type="Google" id="ProtNLM"/>
    </source>
</evidence>
<protein>
    <recommendedName>
        <fullName evidence="5">PEGA domain-containing protein</fullName>
    </recommendedName>
</protein>
<proteinExistence type="predicted"/>
<dbReference type="Proteomes" id="UP001500751">
    <property type="component" value="Unassembled WGS sequence"/>
</dbReference>
<comment type="caution">
    <text evidence="3">The sequence shown here is derived from an EMBL/GenBank/DDBJ whole genome shotgun (WGS) entry which is preliminary data.</text>
</comment>
<evidence type="ECO:0000256" key="1">
    <source>
        <dbReference type="SAM" id="MobiDB-lite"/>
    </source>
</evidence>
<keyword evidence="2" id="KW-0812">Transmembrane</keyword>
<feature type="region of interest" description="Disordered" evidence="1">
    <location>
        <begin position="134"/>
        <end position="160"/>
    </location>
</feature>
<organism evidence="3 4">
    <name type="scientific">Catenulispora yoronensis</name>
    <dbReference type="NCBI Taxonomy" id="450799"/>
    <lineage>
        <taxon>Bacteria</taxon>
        <taxon>Bacillati</taxon>
        <taxon>Actinomycetota</taxon>
        <taxon>Actinomycetes</taxon>
        <taxon>Catenulisporales</taxon>
        <taxon>Catenulisporaceae</taxon>
        <taxon>Catenulispora</taxon>
    </lineage>
</organism>
<evidence type="ECO:0000313" key="3">
    <source>
        <dbReference type="EMBL" id="GAA2012682.1"/>
    </source>
</evidence>
<evidence type="ECO:0000313" key="4">
    <source>
        <dbReference type="Proteomes" id="UP001500751"/>
    </source>
</evidence>
<gene>
    <name evidence="3" type="ORF">GCM10009839_03960</name>
</gene>
<name>A0ABN2TKL3_9ACTN</name>
<keyword evidence="2" id="KW-0472">Membrane</keyword>
<feature type="transmembrane region" description="Helical" evidence="2">
    <location>
        <begin position="75"/>
        <end position="94"/>
    </location>
</feature>
<evidence type="ECO:0000256" key="2">
    <source>
        <dbReference type="SAM" id="Phobius"/>
    </source>
</evidence>
<dbReference type="EMBL" id="BAAAQN010000002">
    <property type="protein sequence ID" value="GAA2012682.1"/>
    <property type="molecule type" value="Genomic_DNA"/>
</dbReference>
<sequence>MPGTVTVIAARADFGRSGRMRVGVDGTTAGKVRQGTSLDLTLEPGEHHFRISGGAGRSKQVALTVTEGSRQHLHAGIHPGLGLLAVMAGATLAYVGGPLAALPVILAFFAIPGSWFYLRTSALSPAAEALDRAEDKAADTAPGEPWWLSDPNLAKRYRKT</sequence>
<feature type="transmembrane region" description="Helical" evidence="2">
    <location>
        <begin position="100"/>
        <end position="118"/>
    </location>
</feature>